<dbReference type="AlphaFoldDB" id="A0A454TLX4"/>
<evidence type="ECO:0000256" key="1">
    <source>
        <dbReference type="SAM" id="MobiDB-lite"/>
    </source>
</evidence>
<name>A0A454TLX4_9RALS</name>
<gene>
    <name evidence="2" type="ORF">EGA29_19620</name>
</gene>
<evidence type="ECO:0000313" key="2">
    <source>
        <dbReference type="EMBL" id="RNM03106.1"/>
    </source>
</evidence>
<protein>
    <submittedName>
        <fullName evidence="2">Uncharacterized protein</fullName>
    </submittedName>
</protein>
<reference evidence="2 3" key="1">
    <citation type="submission" date="2018-10" db="EMBL/GenBank/DDBJ databases">
        <title>Draft Genome Sequence of Ralstonia pseudosolanacearum (R. solanacearum phylotype I) Strain Tg03 Isolated from Luffa cylindrica in China.</title>
        <authorList>
            <person name="Yuan G.-Q."/>
            <person name="Li Q.-Q."/>
            <person name="Zhang Y.-W."/>
        </authorList>
    </citation>
    <scope>NUCLEOTIDE SEQUENCE [LARGE SCALE GENOMIC DNA]</scope>
    <source>
        <strain evidence="2 3">Tg03</strain>
    </source>
</reference>
<organism evidence="2 3">
    <name type="scientific">Ralstonia pseudosolanacearum</name>
    <dbReference type="NCBI Taxonomy" id="1310165"/>
    <lineage>
        <taxon>Bacteria</taxon>
        <taxon>Pseudomonadati</taxon>
        <taxon>Pseudomonadota</taxon>
        <taxon>Betaproteobacteria</taxon>
        <taxon>Burkholderiales</taxon>
        <taxon>Burkholderiaceae</taxon>
        <taxon>Ralstonia</taxon>
        <taxon>Ralstonia solanacearum species complex</taxon>
    </lineage>
</organism>
<comment type="caution">
    <text evidence="2">The sequence shown here is derived from an EMBL/GenBank/DDBJ whole genome shotgun (WGS) entry which is preliminary data.</text>
</comment>
<feature type="region of interest" description="Disordered" evidence="1">
    <location>
        <begin position="12"/>
        <end position="40"/>
    </location>
</feature>
<accession>A0A454TLX4</accession>
<proteinExistence type="predicted"/>
<feature type="compositionally biased region" description="Low complexity" evidence="1">
    <location>
        <begin position="15"/>
        <end position="31"/>
    </location>
</feature>
<dbReference type="Proteomes" id="UP000271222">
    <property type="component" value="Unassembled WGS sequence"/>
</dbReference>
<dbReference type="EMBL" id="RJTL01000037">
    <property type="protein sequence ID" value="RNM03106.1"/>
    <property type="molecule type" value="Genomic_DNA"/>
</dbReference>
<evidence type="ECO:0000313" key="3">
    <source>
        <dbReference type="Proteomes" id="UP000271222"/>
    </source>
</evidence>
<sequence>MPTVVRRSIMQSSVAPIAPHAAPGADPAAGGSRNRDDLDDRSIPAAAWRRADRPAAIFVSKVRFL</sequence>